<keyword evidence="4" id="KW-1185">Reference proteome</keyword>
<dbReference type="InterPro" id="IPR004360">
    <property type="entry name" value="Glyas_Fos-R_dOase_dom"/>
</dbReference>
<feature type="domain" description="VOC" evidence="2">
    <location>
        <begin position="31"/>
        <end position="144"/>
    </location>
</feature>
<proteinExistence type="predicted"/>
<organism evidence="3 4">
    <name type="scientific">Actinomadura litoris</name>
    <dbReference type="NCBI Taxonomy" id="2678616"/>
    <lineage>
        <taxon>Bacteria</taxon>
        <taxon>Bacillati</taxon>
        <taxon>Actinomycetota</taxon>
        <taxon>Actinomycetes</taxon>
        <taxon>Streptosporangiales</taxon>
        <taxon>Thermomonosporaceae</taxon>
        <taxon>Actinomadura</taxon>
    </lineage>
</organism>
<evidence type="ECO:0000313" key="4">
    <source>
        <dbReference type="Proteomes" id="UP000432015"/>
    </source>
</evidence>
<dbReference type="InterPro" id="IPR029068">
    <property type="entry name" value="Glyas_Bleomycin-R_OHBP_Dase"/>
</dbReference>
<dbReference type="Pfam" id="PF00903">
    <property type="entry name" value="Glyoxalase"/>
    <property type="match status" value="1"/>
</dbReference>
<dbReference type="SUPFAM" id="SSF54593">
    <property type="entry name" value="Glyoxalase/Bleomycin resistance protein/Dihydroxybiphenyl dioxygenase"/>
    <property type="match status" value="1"/>
</dbReference>
<gene>
    <name evidence="3" type="ORF">GNZ18_00685</name>
</gene>
<dbReference type="AlphaFoldDB" id="A0A7K1KSH2"/>
<feature type="region of interest" description="Disordered" evidence="1">
    <location>
        <begin position="1"/>
        <end position="27"/>
    </location>
</feature>
<accession>A0A7K1KSH2</accession>
<sequence length="144" mass="15246">MSFAGAAGPHRGNHHSRENTVTEQDQARITGIGTVAVPVSDQDRAVEFYVGVLGLEKRMDVPLEQIGGRWITVAPAGAETSIALIPGESTGVDTGIRLSAGDVPAVHARLKEQGVDVSDLLQWPGVPPMFTLRDRDDNALVIVG</sequence>
<evidence type="ECO:0000259" key="2">
    <source>
        <dbReference type="PROSITE" id="PS51819"/>
    </source>
</evidence>
<evidence type="ECO:0000256" key="1">
    <source>
        <dbReference type="SAM" id="MobiDB-lite"/>
    </source>
</evidence>
<dbReference type="InterPro" id="IPR037523">
    <property type="entry name" value="VOC_core"/>
</dbReference>
<evidence type="ECO:0000313" key="3">
    <source>
        <dbReference type="EMBL" id="MUN35124.1"/>
    </source>
</evidence>
<dbReference type="EMBL" id="WOFH01000001">
    <property type="protein sequence ID" value="MUN35124.1"/>
    <property type="molecule type" value="Genomic_DNA"/>
</dbReference>
<comment type="caution">
    <text evidence="3">The sequence shown here is derived from an EMBL/GenBank/DDBJ whole genome shotgun (WGS) entry which is preliminary data.</text>
</comment>
<dbReference type="PANTHER" id="PTHR36437:SF2">
    <property type="entry name" value="GLYOXALASE_BLEOMYCIN RESISTANCE PROTEIN_DIOXYGENASE"/>
    <property type="match status" value="1"/>
</dbReference>
<protein>
    <submittedName>
        <fullName evidence="3">Glyoxalase</fullName>
    </submittedName>
</protein>
<dbReference type="Proteomes" id="UP000432015">
    <property type="component" value="Unassembled WGS sequence"/>
</dbReference>
<reference evidence="3 4" key="1">
    <citation type="submission" date="2019-11" db="EMBL/GenBank/DDBJ databases">
        <authorList>
            <person name="Cao P."/>
        </authorList>
    </citation>
    <scope>NUCLEOTIDE SEQUENCE [LARGE SCALE GENOMIC DNA]</scope>
    <source>
        <strain evidence="3 4">NEAU-AAG5</strain>
    </source>
</reference>
<dbReference type="Gene3D" id="3.10.180.10">
    <property type="entry name" value="2,3-Dihydroxybiphenyl 1,2-Dioxygenase, domain 1"/>
    <property type="match status" value="1"/>
</dbReference>
<name>A0A7K1KSH2_9ACTN</name>
<dbReference type="PANTHER" id="PTHR36437">
    <property type="entry name" value="GLYOXALASE/BLEOMYCIN RESISTANCE PROTEIN/DIOXYGENASE"/>
    <property type="match status" value="1"/>
</dbReference>
<dbReference type="PROSITE" id="PS51819">
    <property type="entry name" value="VOC"/>
    <property type="match status" value="1"/>
</dbReference>